<keyword evidence="5" id="KW-0611">Plant defense</keyword>
<dbReference type="GO" id="GO:0002758">
    <property type="term" value="P:innate immune response-activating signaling pathway"/>
    <property type="evidence" value="ECO:0007669"/>
    <property type="project" value="UniProtKB-ARBA"/>
</dbReference>
<dbReference type="SUPFAM" id="SSF52540">
    <property type="entry name" value="P-loop containing nucleoside triphosphate hydrolases"/>
    <property type="match status" value="1"/>
</dbReference>
<dbReference type="GO" id="GO:0009626">
    <property type="term" value="P:plant-type hypersensitive response"/>
    <property type="evidence" value="ECO:0007669"/>
    <property type="project" value="UniProtKB-ARBA"/>
</dbReference>
<dbReference type="Proteomes" id="UP000026961">
    <property type="component" value="Chromosome 8"/>
</dbReference>
<dbReference type="EnsemblPlants" id="OGLUM08G04870.2">
    <property type="protein sequence ID" value="OGLUM08G04870.2"/>
    <property type="gene ID" value="OGLUM08G04870"/>
</dbReference>
<evidence type="ECO:0000259" key="7">
    <source>
        <dbReference type="Pfam" id="PF00931"/>
    </source>
</evidence>
<dbReference type="InterPro" id="IPR036388">
    <property type="entry name" value="WH-like_DNA-bd_sf"/>
</dbReference>
<feature type="domain" description="NB-ARC" evidence="7">
    <location>
        <begin position="179"/>
        <end position="338"/>
    </location>
</feature>
<evidence type="ECO:0008006" key="13">
    <source>
        <dbReference type="Google" id="ProtNLM"/>
    </source>
</evidence>
<dbReference type="Gene3D" id="1.10.8.430">
    <property type="entry name" value="Helical domain of apoptotic protease-activating factors"/>
    <property type="match status" value="1"/>
</dbReference>
<dbReference type="STRING" id="40148.A0A0E0ARH8"/>
<dbReference type="EnsemblPlants" id="OGLUM08G04870.1">
    <property type="protein sequence ID" value="OGLUM08G04870.1"/>
    <property type="gene ID" value="OGLUM08G04870"/>
</dbReference>
<dbReference type="PANTHER" id="PTHR23155:SF1028">
    <property type="entry name" value="OS08G0174800 PROTEIN"/>
    <property type="match status" value="1"/>
</dbReference>
<dbReference type="eggNOG" id="KOG4658">
    <property type="taxonomic scope" value="Eukaryota"/>
</dbReference>
<dbReference type="InterPro" id="IPR042197">
    <property type="entry name" value="Apaf_helical"/>
</dbReference>
<evidence type="ECO:0000256" key="1">
    <source>
        <dbReference type="ARBA" id="ARBA00008894"/>
    </source>
</evidence>
<dbReference type="Pfam" id="PF18052">
    <property type="entry name" value="Rx_N"/>
    <property type="match status" value="1"/>
</dbReference>
<dbReference type="InterPro" id="IPR044974">
    <property type="entry name" value="Disease_R_plants"/>
</dbReference>
<dbReference type="SUPFAM" id="SSF52058">
    <property type="entry name" value="L domain-like"/>
    <property type="match status" value="1"/>
</dbReference>
<dbReference type="FunFam" id="1.10.10.10:FF:000322">
    <property type="entry name" value="Probable disease resistance protein At1g63360"/>
    <property type="match status" value="1"/>
</dbReference>
<proteinExistence type="inferred from homology"/>
<protein>
    <recommendedName>
        <fullName evidence="13">AAA+ ATPase domain-containing protein</fullName>
    </recommendedName>
</protein>
<keyword evidence="6" id="KW-0175">Coiled coil</keyword>
<feature type="domain" description="Disease resistance protein winged helix" evidence="9">
    <location>
        <begin position="426"/>
        <end position="496"/>
    </location>
</feature>
<dbReference type="Gene3D" id="1.10.10.10">
    <property type="entry name" value="Winged helix-like DNA-binding domain superfamily/Winged helix DNA-binding domain"/>
    <property type="match status" value="1"/>
</dbReference>
<dbReference type="AlphaFoldDB" id="A0A0E0ARH8"/>
<dbReference type="Gramene" id="OGLUM08G04870.1">
    <property type="protein sequence ID" value="OGLUM08G04870.1"/>
    <property type="gene ID" value="OGLUM08G04870"/>
</dbReference>
<keyword evidence="2" id="KW-0433">Leucine-rich repeat</keyword>
<dbReference type="GO" id="GO:0043531">
    <property type="term" value="F:ADP binding"/>
    <property type="evidence" value="ECO:0007669"/>
    <property type="project" value="InterPro"/>
</dbReference>
<dbReference type="InterPro" id="IPR041118">
    <property type="entry name" value="Rx_N"/>
</dbReference>
<evidence type="ECO:0000256" key="2">
    <source>
        <dbReference type="ARBA" id="ARBA00022614"/>
    </source>
</evidence>
<dbReference type="GO" id="GO:0042742">
    <property type="term" value="P:defense response to bacterium"/>
    <property type="evidence" value="ECO:0007669"/>
    <property type="project" value="UniProtKB-ARBA"/>
</dbReference>
<organism evidence="11">
    <name type="scientific">Oryza glumipatula</name>
    <dbReference type="NCBI Taxonomy" id="40148"/>
    <lineage>
        <taxon>Eukaryota</taxon>
        <taxon>Viridiplantae</taxon>
        <taxon>Streptophyta</taxon>
        <taxon>Embryophyta</taxon>
        <taxon>Tracheophyta</taxon>
        <taxon>Spermatophyta</taxon>
        <taxon>Magnoliopsida</taxon>
        <taxon>Liliopsida</taxon>
        <taxon>Poales</taxon>
        <taxon>Poaceae</taxon>
        <taxon>BOP clade</taxon>
        <taxon>Oryzoideae</taxon>
        <taxon>Oryzeae</taxon>
        <taxon>Oryzinae</taxon>
        <taxon>Oryza</taxon>
    </lineage>
</organism>
<feature type="domain" description="Disease resistance R13L4/SHOC-2-like LRR" evidence="10">
    <location>
        <begin position="545"/>
        <end position="928"/>
    </location>
</feature>
<dbReference type="InterPro" id="IPR058922">
    <property type="entry name" value="WHD_DRP"/>
</dbReference>
<dbReference type="Gene3D" id="3.80.10.10">
    <property type="entry name" value="Ribonuclease Inhibitor"/>
    <property type="match status" value="1"/>
</dbReference>
<evidence type="ECO:0000259" key="10">
    <source>
        <dbReference type="Pfam" id="PF23598"/>
    </source>
</evidence>
<dbReference type="Gramene" id="OGLUM08G04870.2">
    <property type="protein sequence ID" value="OGLUM08G04870.2"/>
    <property type="gene ID" value="OGLUM08G04870"/>
</dbReference>
<dbReference type="Pfam" id="PF23598">
    <property type="entry name" value="LRR_14"/>
    <property type="match status" value="1"/>
</dbReference>
<evidence type="ECO:0000256" key="4">
    <source>
        <dbReference type="ARBA" id="ARBA00022741"/>
    </source>
</evidence>
<reference evidence="11" key="2">
    <citation type="submission" date="2018-05" db="EMBL/GenBank/DDBJ databases">
        <title>OgluRS3 (Oryza glumaepatula Reference Sequence Version 3).</title>
        <authorList>
            <person name="Zhang J."/>
            <person name="Kudrna D."/>
            <person name="Lee S."/>
            <person name="Talag J."/>
            <person name="Welchert J."/>
            <person name="Wing R.A."/>
        </authorList>
    </citation>
    <scope>NUCLEOTIDE SEQUENCE [LARGE SCALE GENOMIC DNA]</scope>
</reference>
<feature type="domain" description="Disease resistance N-terminal" evidence="8">
    <location>
        <begin position="13"/>
        <end position="104"/>
    </location>
</feature>
<sequence>MDLLVGVSTGVTGPLLSKLSMLLDQEYGKLKGVHKHIKSLRDELTIMNATLQMIANSEELNPQMKDWRDKVRELAYDMEDCIDEFITFVDHEHDGLMASKGFFHKLKKVKARYKIASQIEELKTCAVEVSKRQMRYNIVQSTPSSSTSSIDPRLPALYEEVDRLVDIDGPKKHIIECLTKFTEGSSTQLKVVSIVGCGGLGKTTLAKQVYQTIKSQSSCSAFVSVSRNPNMKKILRNIAEGVGIIGYTTDDDIEQVIDKFRKHLQCKRYLVVIDDVWDTEAWKVIRLALFDNRSGSRIVVTTRNASVASNCSSDGGYVYHMEPLCFADSKRLFCKRAFGLEELCYPHLKEVLYGILEKCGGLPLAITTVSSLLVDQRTKDEWERVLTAIGSTLANNPDVGNMTKILSFSYFDLPHHLRTCFSYLSVFPEDCEIEKKHLINRWIAEGFVHEENGQSAYEAGERYFSDLINRSLIQPVDIKYGQARVCRVHDILLDFITCKAAEVNFITSVDSVDHGPVSDYKVRRLCVDNRNIQENILLRGLILSHVRSLTIFGNFVQIPLSTFTALRVLDLEYCQMLQDHHLAYIEKLFHLKYLKVNSNLITELPQKIGELRYLETLDISRTGIAELPPNIVRLQRLARLYVCHRPIFPDGIIGQMQSLEELDKFGVFSYKHEKPLKEFGQLTKLRSLTIRCDLHWSTDSEGSQADDLDSCMESLISSCTVRNLRILKLYNSPLSCPMSLDSWCSAAPTTNRLQKFHITFCYISKVPNWMSSLRNLKELKLYIYSLSPEDFEILGEMPSLIFLNLKTFYGTNGRIYVCGDNKGFSSLKCFSLDIIYSGTAVEFEAGSMPKLEHLKLEFPLIEMESTMSASEFGIRHLSNLTKVDLVFLSCFHYDSNYDPAADKEDSIIKSVATLIKAVAEALPNNPTIKFELRW</sequence>
<dbReference type="HOGENOM" id="CLU_000837_25_0_1"/>
<keyword evidence="4" id="KW-0547">Nucleotide-binding</keyword>
<dbReference type="Pfam" id="PF00931">
    <property type="entry name" value="NB-ARC"/>
    <property type="match status" value="1"/>
</dbReference>
<keyword evidence="3" id="KW-0677">Repeat</keyword>
<evidence type="ECO:0000256" key="3">
    <source>
        <dbReference type="ARBA" id="ARBA00022737"/>
    </source>
</evidence>
<accession>A0A0E0ARH8</accession>
<dbReference type="Gene3D" id="3.40.50.300">
    <property type="entry name" value="P-loop containing nucleotide triphosphate hydrolases"/>
    <property type="match status" value="1"/>
</dbReference>
<dbReference type="CDD" id="cd14798">
    <property type="entry name" value="RX-CC_like"/>
    <property type="match status" value="1"/>
</dbReference>
<evidence type="ECO:0000259" key="9">
    <source>
        <dbReference type="Pfam" id="PF23559"/>
    </source>
</evidence>
<keyword evidence="12" id="KW-1185">Reference proteome</keyword>
<evidence type="ECO:0000313" key="12">
    <source>
        <dbReference type="Proteomes" id="UP000026961"/>
    </source>
</evidence>
<name>A0A0E0ARH8_9ORYZ</name>
<evidence type="ECO:0000256" key="5">
    <source>
        <dbReference type="ARBA" id="ARBA00022821"/>
    </source>
</evidence>
<dbReference type="InterPro" id="IPR038005">
    <property type="entry name" value="RX-like_CC"/>
</dbReference>
<evidence type="ECO:0000259" key="8">
    <source>
        <dbReference type="Pfam" id="PF18052"/>
    </source>
</evidence>
<comment type="similarity">
    <text evidence="1">Belongs to the disease resistance NB-LRR family.</text>
</comment>
<dbReference type="PANTHER" id="PTHR23155">
    <property type="entry name" value="DISEASE RESISTANCE PROTEIN RP"/>
    <property type="match status" value="1"/>
</dbReference>
<evidence type="ECO:0000256" key="6">
    <source>
        <dbReference type="ARBA" id="ARBA00023054"/>
    </source>
</evidence>
<dbReference type="InterPro" id="IPR027417">
    <property type="entry name" value="P-loop_NTPase"/>
</dbReference>
<reference evidence="11" key="1">
    <citation type="submission" date="2015-04" db="UniProtKB">
        <authorList>
            <consortium name="EnsemblPlants"/>
        </authorList>
    </citation>
    <scope>IDENTIFICATION</scope>
</reference>
<dbReference type="FunFam" id="3.40.50.300:FF:001091">
    <property type="entry name" value="Probable disease resistance protein At1g61300"/>
    <property type="match status" value="1"/>
</dbReference>
<dbReference type="PRINTS" id="PR00364">
    <property type="entry name" value="DISEASERSIST"/>
</dbReference>
<dbReference type="Gene3D" id="1.20.5.4130">
    <property type="match status" value="1"/>
</dbReference>
<dbReference type="InterPro" id="IPR032675">
    <property type="entry name" value="LRR_dom_sf"/>
</dbReference>
<dbReference type="InterPro" id="IPR055414">
    <property type="entry name" value="LRR_R13L4/SHOC2-like"/>
</dbReference>
<dbReference type="InterPro" id="IPR002182">
    <property type="entry name" value="NB-ARC"/>
</dbReference>
<evidence type="ECO:0000313" key="11">
    <source>
        <dbReference type="EnsemblPlants" id="OGLUM08G04870.1"/>
    </source>
</evidence>
<dbReference type="Pfam" id="PF23559">
    <property type="entry name" value="WHD_DRP"/>
    <property type="match status" value="1"/>
</dbReference>